<dbReference type="PANTHER" id="PTHR43350:SF2">
    <property type="entry name" value="GROES-LIKE ZINC-BINDING ALCOHOL DEHYDROGENASE FAMILY PROTEIN"/>
    <property type="match status" value="1"/>
</dbReference>
<proteinExistence type="inferred from homology"/>
<dbReference type="Pfam" id="PF08240">
    <property type="entry name" value="ADH_N"/>
    <property type="match status" value="1"/>
</dbReference>
<sequence length="103" mass="11270">MMPCQSKDKKACGVCHSDLHVIKGEIPFPSPCAIGHEITGEVVEHGKLSDRKTIERAFGASDIIAVDVQDEKLEKAKTFGWCYRGDRYQSSGPSKGIGSVEIY</sequence>
<reference evidence="7" key="1">
    <citation type="submission" date="2019-03" db="EMBL/GenBank/DDBJ databases">
        <authorList>
            <person name="Mank J."/>
            <person name="Almeida P."/>
        </authorList>
    </citation>
    <scope>NUCLEOTIDE SEQUENCE</scope>
    <source>
        <strain evidence="7">78183</strain>
    </source>
</reference>
<name>A0A6N2KBJ1_SALVM</name>
<evidence type="ECO:0000256" key="1">
    <source>
        <dbReference type="ARBA" id="ARBA00001947"/>
    </source>
</evidence>
<dbReference type="InterPro" id="IPR011032">
    <property type="entry name" value="GroES-like_sf"/>
</dbReference>
<evidence type="ECO:0000256" key="2">
    <source>
        <dbReference type="ARBA" id="ARBA00008072"/>
    </source>
</evidence>
<organism evidence="7">
    <name type="scientific">Salix viminalis</name>
    <name type="common">Common osier</name>
    <name type="synonym">Basket willow</name>
    <dbReference type="NCBI Taxonomy" id="40686"/>
    <lineage>
        <taxon>Eukaryota</taxon>
        <taxon>Viridiplantae</taxon>
        <taxon>Streptophyta</taxon>
        <taxon>Embryophyta</taxon>
        <taxon>Tracheophyta</taxon>
        <taxon>Spermatophyta</taxon>
        <taxon>Magnoliopsida</taxon>
        <taxon>eudicotyledons</taxon>
        <taxon>Gunneridae</taxon>
        <taxon>Pentapetalae</taxon>
        <taxon>rosids</taxon>
        <taxon>fabids</taxon>
        <taxon>Malpighiales</taxon>
        <taxon>Salicaceae</taxon>
        <taxon>Saliceae</taxon>
        <taxon>Salix</taxon>
    </lineage>
</organism>
<feature type="domain" description="Alcohol dehydrogenase-like N-terminal" evidence="6">
    <location>
        <begin position="10"/>
        <end position="47"/>
    </location>
</feature>
<protein>
    <recommendedName>
        <fullName evidence="6">Alcohol dehydrogenase-like N-terminal domain-containing protein</fullName>
    </recommendedName>
</protein>
<dbReference type="AlphaFoldDB" id="A0A6N2KBJ1"/>
<dbReference type="EMBL" id="CAADRP010000225">
    <property type="protein sequence ID" value="VFU25456.1"/>
    <property type="molecule type" value="Genomic_DNA"/>
</dbReference>
<keyword evidence="3" id="KW-0479">Metal-binding</keyword>
<gene>
    <name evidence="7" type="ORF">SVIM_LOCUS59909</name>
</gene>
<keyword evidence="5" id="KW-0560">Oxidoreductase</keyword>
<dbReference type="GO" id="GO:0046872">
    <property type="term" value="F:metal ion binding"/>
    <property type="evidence" value="ECO:0007669"/>
    <property type="project" value="UniProtKB-KW"/>
</dbReference>
<evidence type="ECO:0000256" key="4">
    <source>
        <dbReference type="ARBA" id="ARBA00022833"/>
    </source>
</evidence>
<dbReference type="SUPFAM" id="SSF50129">
    <property type="entry name" value="GroES-like"/>
    <property type="match status" value="1"/>
</dbReference>
<accession>A0A6N2KBJ1</accession>
<comment type="cofactor">
    <cofactor evidence="1">
        <name>Zn(2+)</name>
        <dbReference type="ChEBI" id="CHEBI:29105"/>
    </cofactor>
</comment>
<dbReference type="PANTHER" id="PTHR43350">
    <property type="entry name" value="NAD-DEPENDENT ALCOHOL DEHYDROGENASE"/>
    <property type="match status" value="1"/>
</dbReference>
<dbReference type="Gene3D" id="3.90.180.10">
    <property type="entry name" value="Medium-chain alcohol dehydrogenases, catalytic domain"/>
    <property type="match status" value="1"/>
</dbReference>
<keyword evidence="4" id="KW-0862">Zinc</keyword>
<dbReference type="InterPro" id="IPR013154">
    <property type="entry name" value="ADH-like_N"/>
</dbReference>
<dbReference type="GO" id="GO:0016491">
    <property type="term" value="F:oxidoreductase activity"/>
    <property type="evidence" value="ECO:0007669"/>
    <property type="project" value="UniProtKB-KW"/>
</dbReference>
<evidence type="ECO:0000256" key="3">
    <source>
        <dbReference type="ARBA" id="ARBA00022723"/>
    </source>
</evidence>
<comment type="similarity">
    <text evidence="2">Belongs to the zinc-containing alcohol dehydrogenase family.</text>
</comment>
<evidence type="ECO:0000256" key="5">
    <source>
        <dbReference type="ARBA" id="ARBA00023002"/>
    </source>
</evidence>
<evidence type="ECO:0000313" key="7">
    <source>
        <dbReference type="EMBL" id="VFU25456.1"/>
    </source>
</evidence>
<evidence type="ECO:0000259" key="6">
    <source>
        <dbReference type="Pfam" id="PF08240"/>
    </source>
</evidence>
<dbReference type="Gene3D" id="3.40.50.720">
    <property type="entry name" value="NAD(P)-binding Rossmann-like Domain"/>
    <property type="match status" value="1"/>
</dbReference>